<dbReference type="PANTHER" id="PTHR43495">
    <property type="entry name" value="GABA PERMEASE"/>
    <property type="match status" value="1"/>
</dbReference>
<reference evidence="9" key="1">
    <citation type="submission" date="2017-01" db="EMBL/GenBank/DDBJ databases">
        <title>Komagataeibacter sp. MSKU9 whole genome sequencing project.</title>
        <authorList>
            <person name="Matsutani M."/>
            <person name="Naloka K."/>
            <person name="Theeragool G."/>
            <person name="Yakushi T."/>
            <person name="Matsushita K."/>
        </authorList>
    </citation>
    <scope>NUCLEOTIDE SEQUENCE [LARGE SCALE GENOMIC DNA]</scope>
    <source>
        <strain evidence="9">MSKU9</strain>
    </source>
</reference>
<evidence type="ECO:0000256" key="2">
    <source>
        <dbReference type="ARBA" id="ARBA00022448"/>
    </source>
</evidence>
<feature type="transmembrane region" description="Helical" evidence="6">
    <location>
        <begin position="456"/>
        <end position="474"/>
    </location>
</feature>
<dbReference type="GO" id="GO:0006865">
    <property type="term" value="P:amino acid transport"/>
    <property type="evidence" value="ECO:0007669"/>
    <property type="project" value="InterPro"/>
</dbReference>
<accession>A0A4V0WM14</accession>
<dbReference type="FunFam" id="1.20.1740.10:FF:000001">
    <property type="entry name" value="Amino acid permease"/>
    <property type="match status" value="1"/>
</dbReference>
<keyword evidence="4 6" id="KW-1133">Transmembrane helix</keyword>
<feature type="transmembrane region" description="Helical" evidence="6">
    <location>
        <begin position="126"/>
        <end position="147"/>
    </location>
</feature>
<organism evidence="8 9">
    <name type="scientific">Komagataeibacter diospyri</name>
    <dbReference type="NCBI Taxonomy" id="1932662"/>
    <lineage>
        <taxon>Bacteria</taxon>
        <taxon>Pseudomonadati</taxon>
        <taxon>Pseudomonadota</taxon>
        <taxon>Alphaproteobacteria</taxon>
        <taxon>Acetobacterales</taxon>
        <taxon>Acetobacteraceae</taxon>
        <taxon>Komagataeibacter</taxon>
    </lineage>
</organism>
<evidence type="ECO:0000256" key="6">
    <source>
        <dbReference type="SAM" id="Phobius"/>
    </source>
</evidence>
<proteinExistence type="predicted"/>
<keyword evidence="5 6" id="KW-0472">Membrane</keyword>
<feature type="transmembrane region" description="Helical" evidence="6">
    <location>
        <begin position="424"/>
        <end position="450"/>
    </location>
</feature>
<keyword evidence="2" id="KW-0813">Transport</keyword>
<dbReference type="InterPro" id="IPR004840">
    <property type="entry name" value="Amino_acid_permease_CS"/>
</dbReference>
<feature type="transmembrane region" description="Helical" evidence="6">
    <location>
        <begin position="311"/>
        <end position="334"/>
    </location>
</feature>
<feature type="transmembrane region" description="Helical" evidence="6">
    <location>
        <begin position="228"/>
        <end position="252"/>
    </location>
</feature>
<feature type="transmembrane region" description="Helical" evidence="6">
    <location>
        <begin position="153"/>
        <end position="177"/>
    </location>
</feature>
<dbReference type="Gene3D" id="1.20.1740.10">
    <property type="entry name" value="Amino acid/polyamine transporter I"/>
    <property type="match status" value="1"/>
</dbReference>
<keyword evidence="9" id="KW-1185">Reference proteome</keyword>
<comment type="subcellular location">
    <subcellularLocation>
        <location evidence="1">Membrane</location>
        <topology evidence="1">Multi-pass membrane protein</topology>
    </subcellularLocation>
</comment>
<comment type="caution">
    <text evidence="8">The sequence shown here is derived from an EMBL/GenBank/DDBJ whole genome shotgun (WGS) entry which is preliminary data.</text>
</comment>
<dbReference type="GO" id="GO:0055085">
    <property type="term" value="P:transmembrane transport"/>
    <property type="evidence" value="ECO:0007669"/>
    <property type="project" value="InterPro"/>
</dbReference>
<feature type="domain" description="Amino acid permease/ SLC12A" evidence="7">
    <location>
        <begin position="48"/>
        <end position="472"/>
    </location>
</feature>
<feature type="transmembrane region" description="Helical" evidence="6">
    <location>
        <begin position="362"/>
        <end position="381"/>
    </location>
</feature>
<protein>
    <submittedName>
        <fullName evidence="8">Gamma-aminobutyrate permease</fullName>
    </submittedName>
</protein>
<gene>
    <name evidence="8" type="primary">gabP</name>
    <name evidence="8" type="ORF">MSKU9_0223</name>
</gene>
<evidence type="ECO:0000259" key="7">
    <source>
        <dbReference type="Pfam" id="PF00324"/>
    </source>
</evidence>
<feature type="transmembrane region" description="Helical" evidence="6">
    <location>
        <begin position="189"/>
        <end position="208"/>
    </location>
</feature>
<evidence type="ECO:0000256" key="5">
    <source>
        <dbReference type="ARBA" id="ARBA00023136"/>
    </source>
</evidence>
<evidence type="ECO:0000256" key="3">
    <source>
        <dbReference type="ARBA" id="ARBA00022692"/>
    </source>
</evidence>
<feature type="transmembrane region" description="Helical" evidence="6">
    <location>
        <begin position="273"/>
        <end position="291"/>
    </location>
</feature>
<feature type="transmembrane region" description="Helical" evidence="6">
    <location>
        <begin position="387"/>
        <end position="412"/>
    </location>
</feature>
<evidence type="ECO:0000256" key="1">
    <source>
        <dbReference type="ARBA" id="ARBA00004141"/>
    </source>
</evidence>
<name>A0A4V0WM14_9PROT</name>
<feature type="transmembrane region" description="Helical" evidence="6">
    <location>
        <begin position="76"/>
        <end position="95"/>
    </location>
</feature>
<dbReference type="Pfam" id="PF00324">
    <property type="entry name" value="AA_permease"/>
    <property type="match status" value="1"/>
</dbReference>
<dbReference type="EMBL" id="BDLU01000010">
    <property type="protein sequence ID" value="GCE82082.1"/>
    <property type="molecule type" value="Genomic_DNA"/>
</dbReference>
<evidence type="ECO:0000256" key="4">
    <source>
        <dbReference type="ARBA" id="ARBA00022989"/>
    </source>
</evidence>
<dbReference type="PIRSF" id="PIRSF006060">
    <property type="entry name" value="AA_transporter"/>
    <property type="match status" value="1"/>
</dbReference>
<evidence type="ECO:0000313" key="9">
    <source>
        <dbReference type="Proteomes" id="UP000315095"/>
    </source>
</evidence>
<sequence>MAVLSDTIACDTVYIIPLAIQEITHGMSDTTGTHQPPSRPVSTLKQRHIIMIALGGAIGAGLFVGSSAAIAAAGPAALLAFVAVGLLVMLVMRMLGEMVTASPGKGSFVEYIRMAHGNGAAFTTGWLYWFFWLVALGSEAIAGAILLHDWINLPVWLLATALIVALNLINLAAVHIFGECEFWLSLVKVVSIVLFIGAGTLYVAHVFGPGIPVAQNVLGHGGMFPHGTTAMISIIPTVLFTMIGSEIATVAAGESAEPARNVAHVTRSLGTRITLFYSLSIALILMIVPWTDIVPGHSPFVAAMQAMGIPGAATCMQVVVLTAVLSCMNSSLYITSRILAELARHGDAPALLQRYGRQHTPVNAIMANSLAGGVVAFSSILAPGTVFAFLLSCSGGVILLVYSLIVTSYMVLRRRASGTGEQPFFQLPFFPAINMATMGGVIVIFVAMLINDTQRMTAMASLGTTLFFIVIHAVRGKMRPKI</sequence>
<dbReference type="InterPro" id="IPR004841">
    <property type="entry name" value="AA-permease/SLC12A_dom"/>
</dbReference>
<dbReference type="PANTHER" id="PTHR43495:SF5">
    <property type="entry name" value="GAMMA-AMINOBUTYRIC ACID PERMEASE"/>
    <property type="match status" value="1"/>
</dbReference>
<evidence type="ECO:0000313" key="8">
    <source>
        <dbReference type="EMBL" id="GCE82082.1"/>
    </source>
</evidence>
<dbReference type="Proteomes" id="UP000315095">
    <property type="component" value="Unassembled WGS sequence"/>
</dbReference>
<dbReference type="AlphaFoldDB" id="A0A4V0WM14"/>
<feature type="transmembrane region" description="Helical" evidence="6">
    <location>
        <begin position="49"/>
        <end position="70"/>
    </location>
</feature>
<keyword evidence="3 6" id="KW-0812">Transmembrane</keyword>
<dbReference type="PROSITE" id="PS00218">
    <property type="entry name" value="AMINO_ACID_PERMEASE_1"/>
    <property type="match status" value="1"/>
</dbReference>
<dbReference type="GO" id="GO:0016020">
    <property type="term" value="C:membrane"/>
    <property type="evidence" value="ECO:0007669"/>
    <property type="project" value="UniProtKB-SubCell"/>
</dbReference>